<dbReference type="Pfam" id="PF13304">
    <property type="entry name" value="AAA_21"/>
    <property type="match status" value="1"/>
</dbReference>
<reference evidence="3 4" key="2">
    <citation type="submission" date="2018-11" db="EMBL/GenBank/DDBJ databases">
        <authorList>
            <consortium name="Pathogen Informatics"/>
        </authorList>
    </citation>
    <scope>NUCLEOTIDE SEQUENCE [LARGE SCALE GENOMIC DNA]</scope>
</reference>
<evidence type="ECO:0000313" key="4">
    <source>
        <dbReference type="Proteomes" id="UP000050794"/>
    </source>
</evidence>
<feature type="domain" description="ATPase AAA-type core" evidence="1">
    <location>
        <begin position="33"/>
        <end position="93"/>
    </location>
</feature>
<keyword evidence="4" id="KW-1185">Reference proteome</keyword>
<dbReference type="InterPro" id="IPR003959">
    <property type="entry name" value="ATPase_AAA_core"/>
</dbReference>
<dbReference type="GO" id="GO:0016020">
    <property type="term" value="C:membrane"/>
    <property type="evidence" value="ECO:0007669"/>
    <property type="project" value="InterPro"/>
</dbReference>
<feature type="domain" description="ABCA1-4-like C-terminal R2 regulatory" evidence="2">
    <location>
        <begin position="126"/>
        <end position="200"/>
    </location>
</feature>
<dbReference type="AlphaFoldDB" id="A0A183UN69"/>
<dbReference type="SUPFAM" id="SSF52540">
    <property type="entry name" value="P-loop containing nucleoside triphosphate hydrolases"/>
    <property type="match status" value="1"/>
</dbReference>
<reference evidence="5" key="1">
    <citation type="submission" date="2016-06" db="UniProtKB">
        <authorList>
            <consortium name="WormBaseParasite"/>
        </authorList>
    </citation>
    <scope>IDENTIFICATION</scope>
</reference>
<dbReference type="GO" id="GO:0140359">
    <property type="term" value="F:ABC-type transporter activity"/>
    <property type="evidence" value="ECO:0007669"/>
    <property type="project" value="InterPro"/>
</dbReference>
<dbReference type="PANTHER" id="PTHR19229:SF250">
    <property type="entry name" value="ABC TRANSPORTER DOMAIN-CONTAINING PROTEIN-RELATED"/>
    <property type="match status" value="1"/>
</dbReference>
<dbReference type="InterPro" id="IPR027417">
    <property type="entry name" value="P-loop_NTPase"/>
</dbReference>
<evidence type="ECO:0000313" key="5">
    <source>
        <dbReference type="WBParaSite" id="TCNE_0000993901-mRNA-1"/>
    </source>
</evidence>
<evidence type="ECO:0000259" key="2">
    <source>
        <dbReference type="Pfam" id="PF23321"/>
    </source>
</evidence>
<dbReference type="GO" id="GO:0005319">
    <property type="term" value="F:lipid transporter activity"/>
    <property type="evidence" value="ECO:0007669"/>
    <property type="project" value="TreeGrafter"/>
</dbReference>
<evidence type="ECO:0000259" key="1">
    <source>
        <dbReference type="Pfam" id="PF13304"/>
    </source>
</evidence>
<dbReference type="Proteomes" id="UP000050794">
    <property type="component" value="Unassembled WGS sequence"/>
</dbReference>
<proteinExistence type="predicted"/>
<dbReference type="GO" id="GO:0016887">
    <property type="term" value="F:ATP hydrolysis activity"/>
    <property type="evidence" value="ECO:0007669"/>
    <property type="project" value="InterPro"/>
</dbReference>
<accession>A0A183UN69</accession>
<dbReference type="Gene3D" id="3.40.50.300">
    <property type="entry name" value="P-loop containing nucleotide triphosphate hydrolases"/>
    <property type="match status" value="1"/>
</dbReference>
<name>A0A183UN69_TOXCA</name>
<dbReference type="InterPro" id="IPR056264">
    <property type="entry name" value="R2_ABCA1-4-like"/>
</dbReference>
<organism evidence="4 5">
    <name type="scientific">Toxocara canis</name>
    <name type="common">Canine roundworm</name>
    <dbReference type="NCBI Taxonomy" id="6265"/>
    <lineage>
        <taxon>Eukaryota</taxon>
        <taxon>Metazoa</taxon>
        <taxon>Ecdysozoa</taxon>
        <taxon>Nematoda</taxon>
        <taxon>Chromadorea</taxon>
        <taxon>Rhabditida</taxon>
        <taxon>Spirurina</taxon>
        <taxon>Ascaridomorpha</taxon>
        <taxon>Ascaridoidea</taxon>
        <taxon>Toxocaridae</taxon>
        <taxon>Toxocara</taxon>
    </lineage>
</organism>
<dbReference type="Pfam" id="PF23321">
    <property type="entry name" value="R1_ABCA1"/>
    <property type="match status" value="1"/>
</dbReference>
<protein>
    <submittedName>
        <fullName evidence="5">ATPase_AAA_core domain-containing protein</fullName>
    </submittedName>
</protein>
<dbReference type="GO" id="GO:0005524">
    <property type="term" value="F:ATP binding"/>
    <property type="evidence" value="ECO:0007669"/>
    <property type="project" value="InterPro"/>
</dbReference>
<dbReference type="WBParaSite" id="TCNE_0000993901-mRNA-1">
    <property type="protein sequence ID" value="TCNE_0000993901-mRNA-1"/>
    <property type="gene ID" value="TCNE_0000993901"/>
</dbReference>
<gene>
    <name evidence="3" type="ORF">TCNE_LOCUS9939</name>
</gene>
<sequence>MLTGENRISNGDAFINGYNVKNDWQKVFVDDVLSGGNKRRLSLGIALVALPDVLLLDEPTTGVDPKARRLIWNVLSKVSIFIYRTALILTSHTMEECEALCTRLAIMVSGRFRCIGSAQHLKSKFGAGYTLLVRLKSIEAVDSIKKEIAIAFPGSTLKEQHVVQLNYELVKREGVTWSSLFERMEQLSARLEIADYSLCQTTLEQVFLEFSRNAMVSRTPNMP</sequence>
<dbReference type="PANTHER" id="PTHR19229">
    <property type="entry name" value="ATP-BINDING CASSETTE TRANSPORTER SUBFAMILY A ABCA"/>
    <property type="match status" value="1"/>
</dbReference>
<evidence type="ECO:0000313" key="3">
    <source>
        <dbReference type="EMBL" id="VDM41260.1"/>
    </source>
</evidence>
<dbReference type="EMBL" id="UYWY01020332">
    <property type="protein sequence ID" value="VDM41260.1"/>
    <property type="molecule type" value="Genomic_DNA"/>
</dbReference>
<dbReference type="InterPro" id="IPR026082">
    <property type="entry name" value="ABCA"/>
</dbReference>